<feature type="active site" evidence="7">
    <location>
        <position position="82"/>
    </location>
</feature>
<gene>
    <name evidence="11" type="ORF">C7M61_004714</name>
</gene>
<sequence length="185" mass="20860">MSTLRYTYNTLLWALRALAFLHFTHVHIYEYTETRGESMLNTIASRGDFVHELKRYRLGRGVQMGDVVVMAKPTDPKARVCKRILGMPGDVVLVDPSKSSELAYLPADQVLNDGYNRYIRVPEGHVWVTGDNLNLSVDLRTLGCVPMGLIKGKIFAVSLSSHGLMGEDGRSFLNLRWVQNTFVDE</sequence>
<comment type="similarity">
    <text evidence="6">Belongs to the peptidase S26 family. IMP1 subfamily.</text>
</comment>
<dbReference type="SUPFAM" id="SSF51306">
    <property type="entry name" value="LexA/Signal peptidase"/>
    <property type="match status" value="1"/>
</dbReference>
<dbReference type="RefSeq" id="XP_024711781.1">
    <property type="nucleotide sequence ID" value="XM_024860031.1"/>
</dbReference>
<comment type="subcellular location">
    <subcellularLocation>
        <location evidence="1 8">Mitochondrion inner membrane</location>
    </subcellularLocation>
</comment>
<evidence type="ECO:0000256" key="7">
    <source>
        <dbReference type="PIRSR" id="PIRSR600223-1"/>
    </source>
</evidence>
<dbReference type="PANTHER" id="PTHR12383:SF16">
    <property type="entry name" value="MITOCHONDRIAL INNER MEMBRANE PROTEASE SUBUNIT 1"/>
    <property type="match status" value="1"/>
</dbReference>
<evidence type="ECO:0000256" key="9">
    <source>
        <dbReference type="SAM" id="SignalP"/>
    </source>
</evidence>
<dbReference type="InterPro" id="IPR052064">
    <property type="entry name" value="Mito_IMP1_subunit"/>
</dbReference>
<keyword evidence="3 8" id="KW-0378">Hydrolase</keyword>
<dbReference type="InterPro" id="IPR036286">
    <property type="entry name" value="LexA/Signal_pep-like_sf"/>
</dbReference>
<evidence type="ECO:0000313" key="11">
    <source>
        <dbReference type="EMBL" id="PSK35256.1"/>
    </source>
</evidence>
<evidence type="ECO:0000259" key="10">
    <source>
        <dbReference type="Pfam" id="PF10502"/>
    </source>
</evidence>
<dbReference type="EC" id="3.4.21.-" evidence="8"/>
<dbReference type="Gene3D" id="2.10.109.10">
    <property type="entry name" value="Umud Fragment, subunit A"/>
    <property type="match status" value="1"/>
</dbReference>
<keyword evidence="5" id="KW-0472">Membrane</keyword>
<feature type="active site" evidence="7">
    <location>
        <position position="38"/>
    </location>
</feature>
<feature type="chain" id="PRO_5015131198" description="Mitochondrial inner membrane protease subunit" evidence="9">
    <location>
        <begin position="27"/>
        <end position="185"/>
    </location>
</feature>
<feature type="signal peptide" evidence="9">
    <location>
        <begin position="1"/>
        <end position="26"/>
    </location>
</feature>
<evidence type="ECO:0000256" key="6">
    <source>
        <dbReference type="ARBA" id="ARBA00038445"/>
    </source>
</evidence>
<feature type="domain" description="Peptidase S26" evidence="10">
    <location>
        <begin position="11"/>
        <end position="94"/>
    </location>
</feature>
<dbReference type="CDD" id="cd06530">
    <property type="entry name" value="S26_SPase_I"/>
    <property type="match status" value="1"/>
</dbReference>
<feature type="domain" description="Peptidase S26" evidence="10">
    <location>
        <begin position="116"/>
        <end position="157"/>
    </location>
</feature>
<keyword evidence="9" id="KW-0732">Signal</keyword>
<evidence type="ECO:0000256" key="4">
    <source>
        <dbReference type="ARBA" id="ARBA00023128"/>
    </source>
</evidence>
<evidence type="ECO:0000256" key="5">
    <source>
        <dbReference type="ARBA" id="ARBA00023136"/>
    </source>
</evidence>
<dbReference type="InterPro" id="IPR000223">
    <property type="entry name" value="Pept_S26A_signal_pept_1"/>
</dbReference>
<dbReference type="EMBL" id="PYFQ01000017">
    <property type="protein sequence ID" value="PSK35256.1"/>
    <property type="molecule type" value="Genomic_DNA"/>
</dbReference>
<dbReference type="GO" id="GO:0006627">
    <property type="term" value="P:protein processing involved in protein targeting to mitochondrion"/>
    <property type="evidence" value="ECO:0007669"/>
    <property type="project" value="TreeGrafter"/>
</dbReference>
<dbReference type="NCBIfam" id="TIGR02227">
    <property type="entry name" value="sigpep_I_bact"/>
    <property type="match status" value="1"/>
</dbReference>
<name>A0A2P7YH14_9ASCO</name>
<keyword evidence="4 8" id="KW-0496">Mitochondrion</keyword>
<dbReference type="InterPro" id="IPR019533">
    <property type="entry name" value="Peptidase_S26"/>
</dbReference>
<evidence type="ECO:0000256" key="1">
    <source>
        <dbReference type="ARBA" id="ARBA00004273"/>
    </source>
</evidence>
<organism evidence="11 12">
    <name type="scientific">Candidozyma pseudohaemuli</name>
    <dbReference type="NCBI Taxonomy" id="418784"/>
    <lineage>
        <taxon>Eukaryota</taxon>
        <taxon>Fungi</taxon>
        <taxon>Dikarya</taxon>
        <taxon>Ascomycota</taxon>
        <taxon>Saccharomycotina</taxon>
        <taxon>Pichiomycetes</taxon>
        <taxon>Metschnikowiaceae</taxon>
        <taxon>Candidozyma</taxon>
    </lineage>
</organism>
<dbReference type="VEuPathDB" id="FungiDB:C7M61_004714"/>
<evidence type="ECO:0000313" key="12">
    <source>
        <dbReference type="Proteomes" id="UP000241107"/>
    </source>
</evidence>
<dbReference type="Pfam" id="PF10502">
    <property type="entry name" value="Peptidase_S26"/>
    <property type="match status" value="2"/>
</dbReference>
<dbReference type="OrthoDB" id="308440at2759"/>
<keyword evidence="2 8" id="KW-0999">Mitochondrion inner membrane</keyword>
<protein>
    <recommendedName>
        <fullName evidence="8">Mitochondrial inner membrane protease subunit</fullName>
        <ecNumber evidence="8">3.4.21.-</ecNumber>
    </recommendedName>
</protein>
<dbReference type="STRING" id="418784.A0A2P7YH14"/>
<dbReference type="GO" id="GO:0004252">
    <property type="term" value="F:serine-type endopeptidase activity"/>
    <property type="evidence" value="ECO:0007669"/>
    <property type="project" value="InterPro"/>
</dbReference>
<evidence type="ECO:0000256" key="8">
    <source>
        <dbReference type="RuleBase" id="RU362041"/>
    </source>
</evidence>
<evidence type="ECO:0000256" key="2">
    <source>
        <dbReference type="ARBA" id="ARBA00022792"/>
    </source>
</evidence>
<dbReference type="GO" id="GO:0006465">
    <property type="term" value="P:signal peptide processing"/>
    <property type="evidence" value="ECO:0007669"/>
    <property type="project" value="InterPro"/>
</dbReference>
<dbReference type="AlphaFoldDB" id="A0A2P7YH14"/>
<keyword evidence="8" id="KW-0645">Protease</keyword>
<evidence type="ECO:0000256" key="3">
    <source>
        <dbReference type="ARBA" id="ARBA00022801"/>
    </source>
</evidence>
<accession>A0A2P7YH14</accession>
<dbReference type="InterPro" id="IPR019757">
    <property type="entry name" value="Pept_S26A_signal_pept_1_Lys-AS"/>
</dbReference>
<dbReference type="GO" id="GO:0042720">
    <property type="term" value="C:mitochondrial inner membrane peptidase complex"/>
    <property type="evidence" value="ECO:0007669"/>
    <property type="project" value="TreeGrafter"/>
</dbReference>
<dbReference type="GeneID" id="36568101"/>
<dbReference type="Proteomes" id="UP000241107">
    <property type="component" value="Unassembled WGS sequence"/>
</dbReference>
<comment type="caution">
    <text evidence="11">The sequence shown here is derived from an EMBL/GenBank/DDBJ whole genome shotgun (WGS) entry which is preliminary data.</text>
</comment>
<dbReference type="PRINTS" id="PR00727">
    <property type="entry name" value="LEADERPTASE"/>
</dbReference>
<keyword evidence="12" id="KW-1185">Reference proteome</keyword>
<proteinExistence type="inferred from homology"/>
<dbReference type="PROSITE" id="PS00760">
    <property type="entry name" value="SPASE_I_2"/>
    <property type="match status" value="1"/>
</dbReference>
<reference evidence="11 12" key="1">
    <citation type="submission" date="2018-03" db="EMBL/GenBank/DDBJ databases">
        <title>Candida pseudohaemulonii genome assembly and annotation.</title>
        <authorList>
            <person name="Munoz J.F."/>
            <person name="Gade L.G."/>
            <person name="Chow N.A."/>
            <person name="Litvintseva A.P."/>
            <person name="Loparev V.N."/>
            <person name="Cuomo C.A."/>
        </authorList>
    </citation>
    <scope>NUCLEOTIDE SEQUENCE [LARGE SCALE GENOMIC DNA]</scope>
    <source>
        <strain evidence="11 12">B12108</strain>
    </source>
</reference>
<dbReference type="PANTHER" id="PTHR12383">
    <property type="entry name" value="PROTEASE FAMILY S26 MITOCHONDRIAL INNER MEMBRANE PROTEASE-RELATED"/>
    <property type="match status" value="1"/>
</dbReference>